<sequence length="587" mass="62964">MPFFSGARRKLWVFLLALVLFLVLFVVVLGSGEDKCEKPAGSRSRGSAASAPVNSEGLAYPIDPSAPITSGYGPRDGGFHYGIDLGGPHGTPIYAYADGVVKYAQDSGVDGFGGWVVIDHNKDGQQFATVYGHIEPGHVHVAPGQQVRAGDHIADEGNAGQSFGAHLHFEVHPGTWTSSTGGIDPTAWLEKAKGGDVSNQPQGGSDREHVSIDAGDGIAVAEIDDENWVETPSAVEGFTGDVPAIGPGDELPHPREFGVPAGEGGLRIDTKRGMRIAAAKFHHYINKAKGYGIGGVRPDKIYPDHPGGFAIDIMIDHYETDGGQEHGTEIKDWFFAHRHELNIKYMIWQQTYIPSEGEANKMPDRGNPNENHFNHVHITFHESPFATGDEPVYMVEDDAGDGTGYTVGGNGCASHGGHHHDHELEPGSVPEEFVRWFQLGAQVCPEIDAPLLAAQMQQESGFQKGAVSTAGAMGYAQFIEPTWRSYGYPVDDDGNPTGPAGAGDPNSPGDAVMAQAHFMCDLADQMREPYESGRLTGFNSLQEAVLASYNRGPNGVLEAGGMPNIQETQDYVRIISGNLEKYQQAVK</sequence>
<dbReference type="SUPFAM" id="SSF53955">
    <property type="entry name" value="Lysozyme-like"/>
    <property type="match status" value="1"/>
</dbReference>
<dbReference type="CDD" id="cd12797">
    <property type="entry name" value="M23_peptidase"/>
    <property type="match status" value="1"/>
</dbReference>
<proteinExistence type="predicted"/>
<dbReference type="Gene3D" id="1.10.530.10">
    <property type="match status" value="1"/>
</dbReference>
<dbReference type="STRING" id="1431546.CAQU_03170"/>
<reference evidence="4 5" key="1">
    <citation type="submission" date="2014-08" db="EMBL/GenBank/DDBJ databases">
        <title>Complete genome sequence of Corynebacterium aquilae S-613T(T) (=DSM 44791(T)), isolated from the choana of a healthy golden eagle.</title>
        <authorList>
            <person name="Ruckert C."/>
            <person name="Albersmeier A."/>
            <person name="Winkler A."/>
            <person name="Kalinowski J."/>
        </authorList>
    </citation>
    <scope>NUCLEOTIDE SEQUENCE [LARGE SCALE GENOMIC DNA]</scope>
    <source>
        <strain evidence="4 5">S-613</strain>
    </source>
</reference>
<dbReference type="Pfam" id="PF01551">
    <property type="entry name" value="Peptidase_M23"/>
    <property type="match status" value="1"/>
</dbReference>
<accession>A0A1L7CEI3</accession>
<evidence type="ECO:0000313" key="4">
    <source>
        <dbReference type="EMBL" id="APT84234.1"/>
    </source>
</evidence>
<dbReference type="AlphaFoldDB" id="A0A1L7CEI3"/>
<evidence type="ECO:0000259" key="3">
    <source>
        <dbReference type="Pfam" id="PF26571"/>
    </source>
</evidence>
<dbReference type="InterPro" id="IPR011055">
    <property type="entry name" value="Dup_hybrid_motif"/>
</dbReference>
<evidence type="ECO:0000259" key="2">
    <source>
        <dbReference type="Pfam" id="PF01551"/>
    </source>
</evidence>
<dbReference type="PANTHER" id="PTHR21666:SF290">
    <property type="entry name" value="PEPTIDASE M23 DOMAIN PROTEIN"/>
    <property type="match status" value="1"/>
</dbReference>
<dbReference type="Proteomes" id="UP000185478">
    <property type="component" value="Chromosome"/>
</dbReference>
<dbReference type="Gene3D" id="2.70.70.10">
    <property type="entry name" value="Glucose Permease (Domain IIA)"/>
    <property type="match status" value="1"/>
</dbReference>
<dbReference type="InterPro" id="IPR016047">
    <property type="entry name" value="M23ase_b-sheet_dom"/>
</dbReference>
<evidence type="ECO:0000313" key="5">
    <source>
        <dbReference type="Proteomes" id="UP000185478"/>
    </source>
</evidence>
<dbReference type="InterPro" id="IPR050570">
    <property type="entry name" value="Cell_wall_metabolism_enzyme"/>
</dbReference>
<dbReference type="PANTHER" id="PTHR21666">
    <property type="entry name" value="PEPTIDASE-RELATED"/>
    <property type="match status" value="1"/>
</dbReference>
<dbReference type="EMBL" id="CP009245">
    <property type="protein sequence ID" value="APT84234.1"/>
    <property type="molecule type" value="Genomic_DNA"/>
</dbReference>
<dbReference type="KEGG" id="caqu:CAQU_03170"/>
<feature type="domain" description="M23ase beta-sheet core" evidence="2">
    <location>
        <begin position="79"/>
        <end position="173"/>
    </location>
</feature>
<evidence type="ECO:0008006" key="6">
    <source>
        <dbReference type="Google" id="ProtNLM"/>
    </source>
</evidence>
<organism evidence="4 5">
    <name type="scientific">Corynebacterium aquilae DSM 44791</name>
    <dbReference type="NCBI Taxonomy" id="1431546"/>
    <lineage>
        <taxon>Bacteria</taxon>
        <taxon>Bacillati</taxon>
        <taxon>Actinomycetota</taxon>
        <taxon>Actinomycetes</taxon>
        <taxon>Mycobacteriales</taxon>
        <taxon>Corynebacteriaceae</taxon>
        <taxon>Corynebacterium</taxon>
    </lineage>
</organism>
<evidence type="ECO:0000259" key="1">
    <source>
        <dbReference type="Pfam" id="PF01464"/>
    </source>
</evidence>
<keyword evidence="5" id="KW-1185">Reference proteome</keyword>
<dbReference type="OrthoDB" id="2989771at2"/>
<dbReference type="InterPro" id="IPR008258">
    <property type="entry name" value="Transglycosylase_SLT_dom_1"/>
</dbReference>
<dbReference type="GO" id="GO:0004222">
    <property type="term" value="F:metalloendopeptidase activity"/>
    <property type="evidence" value="ECO:0007669"/>
    <property type="project" value="TreeGrafter"/>
</dbReference>
<gene>
    <name evidence="4" type="ORF">CAQU_03170</name>
</gene>
<dbReference type="Pfam" id="PF26571">
    <property type="entry name" value="VldE"/>
    <property type="match status" value="1"/>
</dbReference>
<dbReference type="RefSeq" id="WP_075725123.1">
    <property type="nucleotide sequence ID" value="NZ_CP009245.1"/>
</dbReference>
<dbReference type="InterPro" id="IPR058593">
    <property type="entry name" value="ARB_07466-like_C"/>
</dbReference>
<dbReference type="InterPro" id="IPR023346">
    <property type="entry name" value="Lysozyme-like_dom_sf"/>
</dbReference>
<dbReference type="SUPFAM" id="SSF51261">
    <property type="entry name" value="Duplicated hybrid motif"/>
    <property type="match status" value="1"/>
</dbReference>
<feature type="domain" description="ARB-07466-like C-terminal" evidence="3">
    <location>
        <begin position="276"/>
        <end position="373"/>
    </location>
</feature>
<feature type="domain" description="Transglycosylase SLT" evidence="1">
    <location>
        <begin position="445"/>
        <end position="569"/>
    </location>
</feature>
<name>A0A1L7CEI3_9CORY</name>
<dbReference type="Pfam" id="PF01464">
    <property type="entry name" value="SLT"/>
    <property type="match status" value="1"/>
</dbReference>
<dbReference type="CDD" id="cd13399">
    <property type="entry name" value="Slt35-like"/>
    <property type="match status" value="1"/>
</dbReference>
<protein>
    <recommendedName>
        <fullName evidence="6">Peptidase M23 domain-containing protein</fullName>
    </recommendedName>
</protein>